<feature type="transmembrane region" description="Helical" evidence="2">
    <location>
        <begin position="29"/>
        <end position="52"/>
    </location>
</feature>
<dbReference type="Proteomes" id="UP000823634">
    <property type="component" value="Unassembled WGS sequence"/>
</dbReference>
<sequence length="382" mass="43598">MKGKEGKSKWASRRERPANPDVEPAHLGLAFLGSFINFCFVIVGWVLSYFAICYPTLINAQSYNEAVFYRDQAEAAYGLTLGENASTEEYKKAIDDFYFVYFPEHIMEEYVTPTDPDGTLMAFYNVRVLQLPENPSVPTNYQNDLFIYVLDGSGQPDVNVMGVMRDDLNDRGLDEVNALYRDAYVQLPVMLRALDPEYQESYAFANEVRMYALGASFAFSYVIFVGVLPFFLKNRANLGQRILKLGICSLDGYKASALSVLAKAIVGLPLPFFGAFFFSTYSVTLLIVFPYFLNLLFPIFFQKKTPFLETIAHVQIIVNAHSTVYADSLDQEAEHSTTLPEYEDRDYVIRLAQTEALDIPLSEEEENERRKKEKEDRIEFKK</sequence>
<name>A0A9D9DH36_9FIRM</name>
<evidence type="ECO:0000313" key="4">
    <source>
        <dbReference type="Proteomes" id="UP000823634"/>
    </source>
</evidence>
<keyword evidence="2" id="KW-0812">Transmembrane</keyword>
<protein>
    <submittedName>
        <fullName evidence="3">RDD family protein</fullName>
    </submittedName>
</protein>
<evidence type="ECO:0000256" key="1">
    <source>
        <dbReference type="SAM" id="MobiDB-lite"/>
    </source>
</evidence>
<evidence type="ECO:0000256" key="2">
    <source>
        <dbReference type="SAM" id="Phobius"/>
    </source>
</evidence>
<comment type="caution">
    <text evidence="3">The sequence shown here is derived from an EMBL/GenBank/DDBJ whole genome shotgun (WGS) entry which is preliminary data.</text>
</comment>
<feature type="compositionally biased region" description="Basic and acidic residues" evidence="1">
    <location>
        <begin position="367"/>
        <end position="382"/>
    </location>
</feature>
<keyword evidence="2" id="KW-0472">Membrane</keyword>
<gene>
    <name evidence="3" type="ORF">IAC61_04765</name>
</gene>
<proteinExistence type="predicted"/>
<feature type="transmembrane region" description="Helical" evidence="2">
    <location>
        <begin position="210"/>
        <end position="232"/>
    </location>
</feature>
<feature type="transmembrane region" description="Helical" evidence="2">
    <location>
        <begin position="283"/>
        <end position="301"/>
    </location>
</feature>
<reference evidence="3" key="2">
    <citation type="journal article" date="2021" name="PeerJ">
        <title>Extensive microbial diversity within the chicken gut microbiome revealed by metagenomics and culture.</title>
        <authorList>
            <person name="Gilroy R."/>
            <person name="Ravi A."/>
            <person name="Getino M."/>
            <person name="Pursley I."/>
            <person name="Horton D.L."/>
            <person name="Alikhan N.F."/>
            <person name="Baker D."/>
            <person name="Gharbi K."/>
            <person name="Hall N."/>
            <person name="Watson M."/>
            <person name="Adriaenssens E.M."/>
            <person name="Foster-Nyarko E."/>
            <person name="Jarju S."/>
            <person name="Secka A."/>
            <person name="Antonio M."/>
            <person name="Oren A."/>
            <person name="Chaudhuri R.R."/>
            <person name="La Ragione R."/>
            <person name="Hildebrand F."/>
            <person name="Pallen M.J."/>
        </authorList>
    </citation>
    <scope>NUCLEOTIDE SEQUENCE</scope>
    <source>
        <strain evidence="3">17113</strain>
    </source>
</reference>
<dbReference type="AlphaFoldDB" id="A0A9D9DH36"/>
<organism evidence="3 4">
    <name type="scientific">Candidatus Alloenteromonas pullistercoris</name>
    <dbReference type="NCBI Taxonomy" id="2840785"/>
    <lineage>
        <taxon>Bacteria</taxon>
        <taxon>Bacillati</taxon>
        <taxon>Bacillota</taxon>
        <taxon>Bacillota incertae sedis</taxon>
        <taxon>Candidatus Alloenteromonas</taxon>
    </lineage>
</organism>
<reference evidence="3" key="1">
    <citation type="submission" date="2020-10" db="EMBL/GenBank/DDBJ databases">
        <authorList>
            <person name="Gilroy R."/>
        </authorList>
    </citation>
    <scope>NUCLEOTIDE SEQUENCE</scope>
    <source>
        <strain evidence="3">17113</strain>
    </source>
</reference>
<keyword evidence="2" id="KW-1133">Transmembrane helix</keyword>
<evidence type="ECO:0000313" key="3">
    <source>
        <dbReference type="EMBL" id="MBO8426613.1"/>
    </source>
</evidence>
<dbReference type="EMBL" id="JADINA010000031">
    <property type="protein sequence ID" value="MBO8426613.1"/>
    <property type="molecule type" value="Genomic_DNA"/>
</dbReference>
<accession>A0A9D9DH36</accession>
<feature type="region of interest" description="Disordered" evidence="1">
    <location>
        <begin position="362"/>
        <end position="382"/>
    </location>
</feature>